<protein>
    <recommendedName>
        <fullName evidence="2">Fungal-type protein kinase domain-containing protein</fullName>
    </recommendedName>
</protein>
<dbReference type="PANTHER" id="PTHR38248">
    <property type="entry name" value="FUNK1 6"/>
    <property type="match status" value="1"/>
</dbReference>
<evidence type="ECO:0000313" key="4">
    <source>
        <dbReference type="Proteomes" id="UP000242875"/>
    </source>
</evidence>
<accession>A0A261XVI8</accession>
<keyword evidence="4" id="KW-1185">Reference proteome</keyword>
<feature type="domain" description="Fungal-type protein kinase" evidence="2">
    <location>
        <begin position="388"/>
        <end position="422"/>
    </location>
</feature>
<organism evidence="3 4">
    <name type="scientific">Bifiguratus adelaidae</name>
    <dbReference type="NCBI Taxonomy" id="1938954"/>
    <lineage>
        <taxon>Eukaryota</taxon>
        <taxon>Fungi</taxon>
        <taxon>Fungi incertae sedis</taxon>
        <taxon>Mucoromycota</taxon>
        <taxon>Mucoromycotina</taxon>
        <taxon>Endogonomycetes</taxon>
        <taxon>Endogonales</taxon>
        <taxon>Endogonales incertae sedis</taxon>
        <taxon>Bifiguratus</taxon>
    </lineage>
</organism>
<dbReference type="EMBL" id="MVBO01000156">
    <property type="protein sequence ID" value="OZJ02395.1"/>
    <property type="molecule type" value="Genomic_DNA"/>
</dbReference>
<dbReference type="InterPro" id="IPR040976">
    <property type="entry name" value="Pkinase_fungal"/>
</dbReference>
<comment type="caution">
    <text evidence="3">The sequence shown here is derived from an EMBL/GenBank/DDBJ whole genome shotgun (WGS) entry which is preliminary data.</text>
</comment>
<gene>
    <name evidence="3" type="ORF">BZG36_04877</name>
</gene>
<feature type="domain" description="Fungal-type protein kinase" evidence="2">
    <location>
        <begin position="81"/>
        <end position="294"/>
    </location>
</feature>
<reference evidence="3 4" key="1">
    <citation type="journal article" date="2017" name="Mycologia">
        <title>Bifiguratus adelaidae, gen. et sp. nov., a new member of Mucoromycotina in endophytic and soil-dwelling habitats.</title>
        <authorList>
            <person name="Torres-Cruz T.J."/>
            <person name="Billingsley Tobias T.L."/>
            <person name="Almatruk M."/>
            <person name="Hesse C."/>
            <person name="Kuske C.R."/>
            <person name="Desiro A."/>
            <person name="Benucci G.M."/>
            <person name="Bonito G."/>
            <person name="Stajich J.E."/>
            <person name="Dunlap C."/>
            <person name="Arnold A.E."/>
            <person name="Porras-Alfaro A."/>
        </authorList>
    </citation>
    <scope>NUCLEOTIDE SEQUENCE [LARGE SCALE GENOMIC DNA]</scope>
    <source>
        <strain evidence="3 4">AZ0501</strain>
    </source>
</reference>
<dbReference type="Proteomes" id="UP000242875">
    <property type="component" value="Unassembled WGS sequence"/>
</dbReference>
<evidence type="ECO:0000256" key="1">
    <source>
        <dbReference type="SAM" id="MobiDB-lite"/>
    </source>
</evidence>
<feature type="region of interest" description="Disordered" evidence="1">
    <location>
        <begin position="364"/>
        <end position="391"/>
    </location>
</feature>
<proteinExistence type="predicted"/>
<name>A0A261XVI8_9FUNG</name>
<evidence type="ECO:0000313" key="3">
    <source>
        <dbReference type="EMBL" id="OZJ02395.1"/>
    </source>
</evidence>
<dbReference type="Pfam" id="PF17667">
    <property type="entry name" value="Pkinase_fungal"/>
    <property type="match status" value="2"/>
</dbReference>
<dbReference type="OrthoDB" id="5584477at2759"/>
<evidence type="ECO:0000259" key="2">
    <source>
        <dbReference type="Pfam" id="PF17667"/>
    </source>
</evidence>
<dbReference type="AlphaFoldDB" id="A0A261XVI8"/>
<dbReference type="PANTHER" id="PTHR38248:SF2">
    <property type="entry name" value="FUNK1 11"/>
    <property type="match status" value="1"/>
</dbReference>
<sequence length="448" mass="50027">MLPNKLDDKGPIVDFLASIAFKLCDGRSKQAFARPASPKAPYPLSKGKRARKDLRPDIVILPVSAWDGCGGYGLDKIPSPAMNNFEQVLVLGEHKVTNANDAEQQVLKYLWGIKRHQPWRQSAVVFFTGGFEFGVIRGDQSSTEEARFDIRSRDGAIKFIRALYWLSMASNLELGDDTDYTTRTAVRQQKIKGKFETFMGREVATIKCETTIYQVEDILYNGVSIRGRGTLVYAVKDSSGNGVPLVLKEMWFDSGRKLDEIFFHDQAKARGVEGVVLVVGRWDAHRTTLTTVRGYMPKQALALNLQYKLENRRQMRLVLSRKRPLGNFETLEEIAHGLLGAIKDSVVDGSPPFKRSCQYLEKETEQPSNDFGAESGEAISEGKGGVETETHKAQRTGTIPYMASGVLQGEAHSVQYDFESFFLRFLPPPVQLRFAFAREEGGRLAGGD</sequence>